<organism evidence="1 2">
    <name type="scientific">Dermabacter vaginalis</name>
    <dbReference type="NCBI Taxonomy" id="1630135"/>
    <lineage>
        <taxon>Bacteria</taxon>
        <taxon>Bacillati</taxon>
        <taxon>Actinomycetota</taxon>
        <taxon>Actinomycetes</taxon>
        <taxon>Micrococcales</taxon>
        <taxon>Dermabacteraceae</taxon>
        <taxon>Dermabacter</taxon>
    </lineage>
</organism>
<gene>
    <name evidence="1" type="ORF">DAD186_00650</name>
</gene>
<evidence type="ECO:0000313" key="2">
    <source>
        <dbReference type="Proteomes" id="UP000092596"/>
    </source>
</evidence>
<proteinExistence type="predicted"/>
<protein>
    <submittedName>
        <fullName evidence="1">Uncharacterized protein</fullName>
    </submittedName>
</protein>
<evidence type="ECO:0000313" key="1">
    <source>
        <dbReference type="EMBL" id="ANP26624.1"/>
    </source>
</evidence>
<name>A0A1B0ZF98_9MICO</name>
<sequence length="86" mass="8914">MAGCFGRGLPRGRHCGLVLDGASGNGGGCGALRRYGAHAHSSRENGTKAWLYPDHMKCSHGSLSMSVHNLSKASTNLGDVEAVGDF</sequence>
<dbReference type="EMBL" id="CP012117">
    <property type="protein sequence ID" value="ANP26624.1"/>
    <property type="molecule type" value="Genomic_DNA"/>
</dbReference>
<reference evidence="1 2" key="1">
    <citation type="submission" date="2015-06" db="EMBL/GenBank/DDBJ databases">
        <title>Investigation of pathophysiology for high-risk pregnancy and development of treatment modality based on it.</title>
        <authorList>
            <person name="Kim B.-C."/>
            <person name="Lim S."/>
        </authorList>
    </citation>
    <scope>NUCLEOTIDE SEQUENCE [LARGE SCALE GENOMIC DNA]</scope>
    <source>
        <strain evidence="1 2">AD1-86</strain>
    </source>
</reference>
<dbReference type="Proteomes" id="UP000092596">
    <property type="component" value="Chromosome"/>
</dbReference>
<accession>A0A1B0ZF98</accession>
<dbReference type="AlphaFoldDB" id="A0A1B0ZF98"/>
<dbReference type="KEGG" id="dva:DAD186_00650"/>